<gene>
    <name evidence="1" type="ORF">QYB95_17475</name>
</gene>
<dbReference type="EMBL" id="JAUHTQ010000019">
    <property type="protein sequence ID" value="MDN4495343.1"/>
    <property type="molecule type" value="Genomic_DNA"/>
</dbReference>
<protein>
    <submittedName>
        <fullName evidence="1">Uncharacterized protein</fullName>
    </submittedName>
</protein>
<sequence>MFIQTLFKQSKQELLEICPADKLLDLVCELLNKELPEHPAHHHILFTANFKLESLKNTVNHHRKQEKHQLKLGQFHSQMYQQLQKQISDLQMLIDSYMELNIDVKQMNHRLRFHYEQIDYLFENYLLFMEGRFSDESSHLFWQAIKDDVLDIIRKVV</sequence>
<dbReference type="RefSeq" id="WP_301139658.1">
    <property type="nucleotide sequence ID" value="NZ_JAUHTQ010000019.1"/>
</dbReference>
<keyword evidence="2" id="KW-1185">Reference proteome</keyword>
<organism evidence="1 2">
    <name type="scientific">Ureibacillus aquaedulcis</name>
    <dbReference type="NCBI Taxonomy" id="3058421"/>
    <lineage>
        <taxon>Bacteria</taxon>
        <taxon>Bacillati</taxon>
        <taxon>Bacillota</taxon>
        <taxon>Bacilli</taxon>
        <taxon>Bacillales</taxon>
        <taxon>Caryophanaceae</taxon>
        <taxon>Ureibacillus</taxon>
    </lineage>
</organism>
<dbReference type="Proteomes" id="UP001172743">
    <property type="component" value="Unassembled WGS sequence"/>
</dbReference>
<name>A0ABT8GV97_9BACL</name>
<evidence type="ECO:0000313" key="1">
    <source>
        <dbReference type="EMBL" id="MDN4495343.1"/>
    </source>
</evidence>
<reference evidence="1" key="1">
    <citation type="submission" date="2023-07" db="EMBL/GenBank/DDBJ databases">
        <title>Ureibacillus sp. isolated from freshwater well.</title>
        <authorList>
            <person name="Kirdat K."/>
            <person name="Bhatt A."/>
            <person name="Teware R."/>
            <person name="Bhavsar Y."/>
            <person name="Yadav A."/>
        </authorList>
    </citation>
    <scope>NUCLEOTIDE SEQUENCE</scope>
    <source>
        <strain evidence="1">BA0131</strain>
    </source>
</reference>
<proteinExistence type="predicted"/>
<comment type="caution">
    <text evidence="1">The sequence shown here is derived from an EMBL/GenBank/DDBJ whole genome shotgun (WGS) entry which is preliminary data.</text>
</comment>
<evidence type="ECO:0000313" key="2">
    <source>
        <dbReference type="Proteomes" id="UP001172743"/>
    </source>
</evidence>
<accession>A0ABT8GV97</accession>